<dbReference type="InterPro" id="IPR001173">
    <property type="entry name" value="Glyco_trans_2-like"/>
</dbReference>
<reference evidence="5" key="1">
    <citation type="submission" date="2023-03" db="EMBL/GenBank/DDBJ databases">
        <title>Chitinimonas shenzhenensis gen. nov., sp. nov., a novel member of family Burkholderiaceae isolated from activated sludge collected in Shen Zhen, China.</title>
        <authorList>
            <person name="Wang X."/>
        </authorList>
    </citation>
    <scope>NUCLEOTIDE SEQUENCE</scope>
    <source>
        <strain evidence="5">DQS-5</strain>
    </source>
</reference>
<evidence type="ECO:0000259" key="4">
    <source>
        <dbReference type="Pfam" id="PF00535"/>
    </source>
</evidence>
<evidence type="ECO:0000256" key="1">
    <source>
        <dbReference type="ARBA" id="ARBA00006739"/>
    </source>
</evidence>
<proteinExistence type="inferred from homology"/>
<keyword evidence="2" id="KW-0328">Glycosyltransferase</keyword>
<keyword evidence="3" id="KW-0808">Transferase</keyword>
<evidence type="ECO:0000256" key="2">
    <source>
        <dbReference type="ARBA" id="ARBA00022676"/>
    </source>
</evidence>
<comment type="similarity">
    <text evidence="1">Belongs to the glycosyltransferase 2 family.</text>
</comment>
<name>A0ABT7DRU7_9NEIS</name>
<comment type="caution">
    <text evidence="5">The sequence shown here is derived from an EMBL/GenBank/DDBJ whole genome shotgun (WGS) entry which is preliminary data.</text>
</comment>
<dbReference type="InterPro" id="IPR029044">
    <property type="entry name" value="Nucleotide-diphossugar_trans"/>
</dbReference>
<dbReference type="Proteomes" id="UP001172778">
    <property type="component" value="Unassembled WGS sequence"/>
</dbReference>
<accession>A0ABT7DRU7</accession>
<gene>
    <name evidence="5" type="ORF">PZA18_01855</name>
</gene>
<dbReference type="CDD" id="cd02526">
    <property type="entry name" value="GT2_RfbF_like"/>
    <property type="match status" value="1"/>
</dbReference>
<keyword evidence="6" id="KW-1185">Reference proteome</keyword>
<feature type="domain" description="Glycosyltransferase 2-like" evidence="4">
    <location>
        <begin position="13"/>
        <end position="111"/>
    </location>
</feature>
<evidence type="ECO:0000256" key="3">
    <source>
        <dbReference type="ARBA" id="ARBA00022679"/>
    </source>
</evidence>
<dbReference type="EMBL" id="JARRAF010000002">
    <property type="protein sequence ID" value="MDK2122788.1"/>
    <property type="molecule type" value="Genomic_DNA"/>
</dbReference>
<evidence type="ECO:0000313" key="5">
    <source>
        <dbReference type="EMBL" id="MDK2122788.1"/>
    </source>
</evidence>
<dbReference type="Gene3D" id="3.90.550.10">
    <property type="entry name" value="Spore Coat Polysaccharide Biosynthesis Protein SpsA, Chain A"/>
    <property type="match status" value="1"/>
</dbReference>
<dbReference type="PANTHER" id="PTHR43179">
    <property type="entry name" value="RHAMNOSYLTRANSFERASE WBBL"/>
    <property type="match status" value="1"/>
</dbReference>
<protein>
    <submittedName>
        <fullName evidence="5">Glycosyltransferase family 2 protein</fullName>
    </submittedName>
</protein>
<organism evidence="5 6">
    <name type="scientific">Parachitinimonas caeni</name>
    <dbReference type="NCBI Taxonomy" id="3031301"/>
    <lineage>
        <taxon>Bacteria</taxon>
        <taxon>Pseudomonadati</taxon>
        <taxon>Pseudomonadota</taxon>
        <taxon>Betaproteobacteria</taxon>
        <taxon>Neisseriales</taxon>
        <taxon>Chitinibacteraceae</taxon>
        <taxon>Parachitinimonas</taxon>
    </lineage>
</organism>
<sequence>MPASDARISVCAGIVCHNADPARLRRLISSCIDSVDRVLVFDNASRNAAELRQAVATTPHLSWQQSPHNIGLAAAYNQLAKQARRSGASHLLLFDQDSLCEAGMVERLIAVDGQLRSLGISPGLVGPLYLDRKHQRRPQLPQRQTDRLPRAVQAVDFTISSGSLIGLDAYTVVGEFMEPLFIQYIDIEWGFRAWACGRPCFVVEDAVLQHDIGDSLVKLPLLNRRIPRHSAERGYYFCRNLLALCRLRYIPLRWKVREVGRTLAKLMIQPILFGQAASRLGHMLAGLRDGLRRIGGPRRSG</sequence>
<dbReference type="RefSeq" id="WP_284099077.1">
    <property type="nucleotide sequence ID" value="NZ_JARRAF010000002.1"/>
</dbReference>
<dbReference type="SUPFAM" id="SSF53448">
    <property type="entry name" value="Nucleotide-diphospho-sugar transferases"/>
    <property type="match status" value="1"/>
</dbReference>
<dbReference type="Pfam" id="PF00535">
    <property type="entry name" value="Glycos_transf_2"/>
    <property type="match status" value="1"/>
</dbReference>
<evidence type="ECO:0000313" key="6">
    <source>
        <dbReference type="Proteomes" id="UP001172778"/>
    </source>
</evidence>
<dbReference type="PANTHER" id="PTHR43179:SF12">
    <property type="entry name" value="GALACTOFURANOSYLTRANSFERASE GLFT2"/>
    <property type="match status" value="1"/>
</dbReference>